<dbReference type="EMBL" id="BKAU01000001">
    <property type="protein sequence ID" value="GEP94090.1"/>
    <property type="molecule type" value="Genomic_DNA"/>
</dbReference>
<dbReference type="GO" id="GO:0009279">
    <property type="term" value="C:cell outer membrane"/>
    <property type="evidence" value="ECO:0007669"/>
    <property type="project" value="UniProtKB-SubCell"/>
</dbReference>
<protein>
    <submittedName>
        <fullName evidence="10">SusC/RagA family TonB-linked outer membrane protein</fullName>
    </submittedName>
</protein>
<proteinExistence type="inferred from homology"/>
<dbReference type="NCBIfam" id="TIGR04057">
    <property type="entry name" value="SusC_RagA_signa"/>
    <property type="match status" value="1"/>
</dbReference>
<sequence>MTGTVTSTLCKRSFWIIIWIFASSALLAQNTPATPRLNLNGNYTVAEIFKAVRQQMGLTASFENSVIDKERRLQVDFRNATLGEVMAKVTDGLYVGWRLHGDLVLLFESKTLQVSKEKVPPLTGVVTGRNGLPVAGASIAVSGSQKGASTGTDGRFSMENVPDKALLLISSIGYESRQFRLNGEREIALTLDSAVTHMDGITVLSTGFQKVPKERSTGSFVQLDRKLINRRPTGSVLDRIEGITSGLLNFNTSTLGTISKMPSTASLGMYLRGISTLSPNQVNPNPLIVLDNFPYEGDVKNLNPNDIESITILKDAASASIWGSRSGNGVIVLTTRKGRKNQKMRMGFNTNLTIERKPDLYYDPNYMSAADYIEVEKTLFDAGYFNSDINNRSSFPALSPVVTLLAKKRSGELSADVVDAEIEALKGNDVRRDFLRHVYREAVSQQYAVNVHGGSDEHTYYLSVGHDRNQDNLIRNGTVRTTVTAANTLTPLEKLEVGTYFNYSHRKINQHNEQEYGSVTVNTTKYGMLYPYAQMMDANGNALATVRDYNPSFVDSVSGLGYLDWHYRPLDEIRNAENFTTMQNLVLRASVKYKFTSFLNAEVQYQHERQLISTRNYRNEQSYFTRNLINKFSVKDPSTGMFTYNFPKGGILSLGEYDWRANNVRTNLNYDQKFGEHGIAAILGAEIRELSAVGTERNSIGYSDATGRGIANLNYDILYPTYPNGASTLNSAFGMNSDVSGILNRFISYYTNIGYSYKQRYDFTISGRKDGANLFGARTNEKMTPLWSVGLGWDIAREPFYRENNWLPELRLRTSYGFNGNVYNGSAYMTGTYVTGPLTGLPSIINISPENDQLRWEKVKILNVGVDFMSKRSRVTGSVEYFNKHCLDLIENANVAPQTGYITINKNSAATRTTGFDITLKGKILDAKLKWESTLLYSRLKDEIISYDLKPTSGSVILKSPSGILYVEGMPIKGLLSYKWAGLDPANGDPRGYLKGNISTDYSGIINNFTPDSLVFHGSAFPTMYGSWRNDFSFKSFSLSINVTYKLGYYFRRPGVNLSYPNLLRDDMNRDYGKRWQKPGDERITNVPSLSYPANNSRNSFYQYSEILVEKGDHIRLQDIRLEYRIPSKQRGIHVYAYLSNLGIIWRANRYKLDPDVGSFVGISDLPRPFACTFGIQTNF</sequence>
<dbReference type="InterPro" id="IPR039426">
    <property type="entry name" value="TonB-dep_rcpt-like"/>
</dbReference>
<dbReference type="SUPFAM" id="SSF49464">
    <property type="entry name" value="Carboxypeptidase regulatory domain-like"/>
    <property type="match status" value="1"/>
</dbReference>
<dbReference type="Gene3D" id="2.170.130.10">
    <property type="entry name" value="TonB-dependent receptor, plug domain"/>
    <property type="match status" value="1"/>
</dbReference>
<dbReference type="InterPro" id="IPR023996">
    <property type="entry name" value="TonB-dep_OMP_SusC/RagA"/>
</dbReference>
<gene>
    <name evidence="10" type="ORF">CCY01nite_03500</name>
</gene>
<dbReference type="OrthoDB" id="9768177at2"/>
<feature type="signal peptide" evidence="8">
    <location>
        <begin position="1"/>
        <end position="28"/>
    </location>
</feature>
<dbReference type="InterPro" id="IPR008969">
    <property type="entry name" value="CarboxyPept-like_regulatory"/>
</dbReference>
<keyword evidence="3 7" id="KW-1134">Transmembrane beta strand</keyword>
<evidence type="ECO:0000256" key="8">
    <source>
        <dbReference type="SAM" id="SignalP"/>
    </source>
</evidence>
<evidence type="ECO:0000256" key="2">
    <source>
        <dbReference type="ARBA" id="ARBA00022448"/>
    </source>
</evidence>
<feature type="domain" description="TonB-dependent receptor plug" evidence="9">
    <location>
        <begin position="213"/>
        <end position="330"/>
    </location>
</feature>
<dbReference type="NCBIfam" id="TIGR04056">
    <property type="entry name" value="OMP_RagA_SusC"/>
    <property type="match status" value="1"/>
</dbReference>
<evidence type="ECO:0000256" key="4">
    <source>
        <dbReference type="ARBA" id="ARBA00022692"/>
    </source>
</evidence>
<evidence type="ECO:0000313" key="10">
    <source>
        <dbReference type="EMBL" id="GEP94090.1"/>
    </source>
</evidence>
<keyword evidence="5 7" id="KW-0472">Membrane</keyword>
<evidence type="ECO:0000256" key="1">
    <source>
        <dbReference type="ARBA" id="ARBA00004571"/>
    </source>
</evidence>
<evidence type="ECO:0000256" key="6">
    <source>
        <dbReference type="ARBA" id="ARBA00023237"/>
    </source>
</evidence>
<feature type="chain" id="PRO_5021936143" evidence="8">
    <location>
        <begin position="29"/>
        <end position="1180"/>
    </location>
</feature>
<keyword evidence="4 7" id="KW-0812">Transmembrane</keyword>
<dbReference type="RefSeq" id="WP_146857585.1">
    <property type="nucleotide sequence ID" value="NZ_BKAU01000001.1"/>
</dbReference>
<keyword evidence="2 7" id="KW-0813">Transport</keyword>
<dbReference type="InterPro" id="IPR023997">
    <property type="entry name" value="TonB-dep_OMP_SusC/RagA_CS"/>
</dbReference>
<keyword evidence="6 7" id="KW-0998">Cell outer membrane</keyword>
<dbReference type="SUPFAM" id="SSF56935">
    <property type="entry name" value="Porins"/>
    <property type="match status" value="1"/>
</dbReference>
<dbReference type="InterPro" id="IPR036942">
    <property type="entry name" value="Beta-barrel_TonB_sf"/>
</dbReference>
<dbReference type="PROSITE" id="PS52016">
    <property type="entry name" value="TONB_DEPENDENT_REC_3"/>
    <property type="match status" value="1"/>
</dbReference>
<dbReference type="AlphaFoldDB" id="A0A512REG1"/>
<organism evidence="10 11">
    <name type="scientific">Chitinophaga cymbidii</name>
    <dbReference type="NCBI Taxonomy" id="1096750"/>
    <lineage>
        <taxon>Bacteria</taxon>
        <taxon>Pseudomonadati</taxon>
        <taxon>Bacteroidota</taxon>
        <taxon>Chitinophagia</taxon>
        <taxon>Chitinophagales</taxon>
        <taxon>Chitinophagaceae</taxon>
        <taxon>Chitinophaga</taxon>
    </lineage>
</organism>
<name>A0A512REG1_9BACT</name>
<evidence type="ECO:0000313" key="11">
    <source>
        <dbReference type="Proteomes" id="UP000321436"/>
    </source>
</evidence>
<accession>A0A512REG1</accession>
<comment type="caution">
    <text evidence="10">The sequence shown here is derived from an EMBL/GenBank/DDBJ whole genome shotgun (WGS) entry which is preliminary data.</text>
</comment>
<evidence type="ECO:0000259" key="9">
    <source>
        <dbReference type="Pfam" id="PF07715"/>
    </source>
</evidence>
<evidence type="ECO:0000256" key="5">
    <source>
        <dbReference type="ARBA" id="ARBA00023136"/>
    </source>
</evidence>
<dbReference type="Proteomes" id="UP000321436">
    <property type="component" value="Unassembled WGS sequence"/>
</dbReference>
<dbReference type="Gene3D" id="2.60.40.1120">
    <property type="entry name" value="Carboxypeptidase-like, regulatory domain"/>
    <property type="match status" value="1"/>
</dbReference>
<dbReference type="Pfam" id="PF13715">
    <property type="entry name" value="CarbopepD_reg_2"/>
    <property type="match status" value="1"/>
</dbReference>
<dbReference type="InterPro" id="IPR012910">
    <property type="entry name" value="Plug_dom"/>
</dbReference>
<keyword evidence="11" id="KW-1185">Reference proteome</keyword>
<evidence type="ECO:0000256" key="3">
    <source>
        <dbReference type="ARBA" id="ARBA00022452"/>
    </source>
</evidence>
<evidence type="ECO:0000256" key="7">
    <source>
        <dbReference type="PROSITE-ProRule" id="PRU01360"/>
    </source>
</evidence>
<dbReference type="Gene3D" id="2.40.170.20">
    <property type="entry name" value="TonB-dependent receptor, beta-barrel domain"/>
    <property type="match status" value="1"/>
</dbReference>
<keyword evidence="8" id="KW-0732">Signal</keyword>
<reference evidence="10 11" key="1">
    <citation type="submission" date="2019-07" db="EMBL/GenBank/DDBJ databases">
        <title>Whole genome shotgun sequence of Chitinophaga cymbidii NBRC 109752.</title>
        <authorList>
            <person name="Hosoyama A."/>
            <person name="Uohara A."/>
            <person name="Ohji S."/>
            <person name="Ichikawa N."/>
        </authorList>
    </citation>
    <scope>NUCLEOTIDE SEQUENCE [LARGE SCALE GENOMIC DNA]</scope>
    <source>
        <strain evidence="10 11">NBRC 109752</strain>
    </source>
</reference>
<dbReference type="InterPro" id="IPR037066">
    <property type="entry name" value="Plug_dom_sf"/>
</dbReference>
<comment type="subcellular location">
    <subcellularLocation>
        <location evidence="1 7">Cell outer membrane</location>
        <topology evidence="1 7">Multi-pass membrane protein</topology>
    </subcellularLocation>
</comment>
<comment type="similarity">
    <text evidence="7">Belongs to the TonB-dependent receptor family.</text>
</comment>
<dbReference type="Pfam" id="PF07715">
    <property type="entry name" value="Plug"/>
    <property type="match status" value="1"/>
</dbReference>